<dbReference type="PANTHER" id="PTHR33992">
    <property type="entry name" value="RIBONUCLEASE P PROTEIN COMPONENT"/>
    <property type="match status" value="1"/>
</dbReference>
<keyword evidence="5 7" id="KW-0378">Hydrolase</keyword>
<dbReference type="InterPro" id="IPR020568">
    <property type="entry name" value="Ribosomal_Su5_D2-typ_SF"/>
</dbReference>
<evidence type="ECO:0000256" key="6">
    <source>
        <dbReference type="ARBA" id="ARBA00022884"/>
    </source>
</evidence>
<sequence>MSGEILSEAGARFRRADRLLQPSEFSRVFTARRVIRGRFFAVHWNPNELGRPRLGLVVAKKLVRRAHQRNLVKRIARETFRLEKGRLPACDLVVRLSAPIVAVTRRMLREDLLSCFDRLVREAGKCAAS</sequence>
<evidence type="ECO:0000256" key="3">
    <source>
        <dbReference type="ARBA" id="ARBA00022722"/>
    </source>
</evidence>
<dbReference type="RefSeq" id="WP_206202258.1">
    <property type="nucleotide sequence ID" value="NZ_CYHH01000003.1"/>
</dbReference>
<comment type="subunit">
    <text evidence="7">Consists of a catalytic RNA component (M1 or rnpB) and a protein subunit.</text>
</comment>
<dbReference type="AlphaFoldDB" id="A0A0K6ITC3"/>
<dbReference type="EMBL" id="CYHH01000003">
    <property type="protein sequence ID" value="CUB06319.1"/>
    <property type="molecule type" value="Genomic_DNA"/>
</dbReference>
<dbReference type="PROSITE" id="PS00648">
    <property type="entry name" value="RIBONUCLEASE_P"/>
    <property type="match status" value="1"/>
</dbReference>
<reference evidence="10" key="1">
    <citation type="submission" date="2015-08" db="EMBL/GenBank/DDBJ databases">
        <authorList>
            <person name="Babu N.S."/>
            <person name="Beckwith C.J."/>
            <person name="Beseler K.G."/>
            <person name="Brison A."/>
            <person name="Carone J.V."/>
            <person name="Caskin T.P."/>
            <person name="Diamond M."/>
            <person name="Durham M.E."/>
            <person name="Foxe J.M."/>
            <person name="Go M."/>
            <person name="Henderson B.A."/>
            <person name="Jones I.B."/>
            <person name="McGettigan J.A."/>
            <person name="Micheletti S.J."/>
            <person name="Nasrallah M.E."/>
            <person name="Ortiz D."/>
            <person name="Piller C.R."/>
            <person name="Privatt S.R."/>
            <person name="Schneider S.L."/>
            <person name="Sharp S."/>
            <person name="Smith T.C."/>
            <person name="Stanton J.D."/>
            <person name="Ullery H.E."/>
            <person name="Wilson R.J."/>
            <person name="Serrano M.G."/>
            <person name="Buck G."/>
            <person name="Lee V."/>
            <person name="Wang Y."/>
            <person name="Carvalho R."/>
            <person name="Voegtly L."/>
            <person name="Shi R."/>
            <person name="Duckworth R."/>
            <person name="Johnson A."/>
            <person name="Loviza R."/>
            <person name="Walstead R."/>
            <person name="Shah Z."/>
            <person name="Kiflezghi M."/>
            <person name="Wade K."/>
            <person name="Ball S.L."/>
            <person name="Bradley K.W."/>
            <person name="Asai D.J."/>
            <person name="Bowman C.A."/>
            <person name="Russell D.A."/>
            <person name="Pope W.H."/>
            <person name="Jacobs-Sera D."/>
            <person name="Hendrix R.W."/>
            <person name="Hatfull G.F."/>
        </authorList>
    </citation>
    <scope>NUCLEOTIDE SEQUENCE [LARGE SCALE GENOMIC DNA]</scope>
    <source>
        <strain evidence="10">JCM 19170</strain>
    </source>
</reference>
<organism evidence="9 10">
    <name type="scientific">Tepidiphilus thermophilus</name>
    <dbReference type="NCBI Taxonomy" id="876478"/>
    <lineage>
        <taxon>Bacteria</taxon>
        <taxon>Pseudomonadati</taxon>
        <taxon>Pseudomonadota</taxon>
        <taxon>Hydrogenophilia</taxon>
        <taxon>Hydrogenophilales</taxon>
        <taxon>Hydrogenophilaceae</taxon>
        <taxon>Tepidiphilus</taxon>
    </lineage>
</organism>
<evidence type="ECO:0000256" key="7">
    <source>
        <dbReference type="HAMAP-Rule" id="MF_00227"/>
    </source>
</evidence>
<dbReference type="GO" id="GO:0030677">
    <property type="term" value="C:ribonuclease P complex"/>
    <property type="evidence" value="ECO:0007669"/>
    <property type="project" value="TreeGrafter"/>
</dbReference>
<keyword evidence="2 7" id="KW-0819">tRNA processing</keyword>
<proteinExistence type="inferred from homology"/>
<dbReference type="InterPro" id="IPR020539">
    <property type="entry name" value="RNase_P_CS"/>
</dbReference>
<dbReference type="PANTHER" id="PTHR33992:SF1">
    <property type="entry name" value="RIBONUCLEASE P PROTEIN COMPONENT"/>
    <property type="match status" value="1"/>
</dbReference>
<dbReference type="Pfam" id="PF00825">
    <property type="entry name" value="Ribonuclease_P"/>
    <property type="match status" value="1"/>
</dbReference>
<keyword evidence="4 7" id="KW-0255">Endonuclease</keyword>
<dbReference type="GO" id="GO:0000049">
    <property type="term" value="F:tRNA binding"/>
    <property type="evidence" value="ECO:0007669"/>
    <property type="project" value="UniProtKB-UniRule"/>
</dbReference>
<dbReference type="EC" id="3.1.26.5" evidence="7 8"/>
<dbReference type="Proteomes" id="UP000182108">
    <property type="component" value="Unassembled WGS sequence"/>
</dbReference>
<keyword evidence="6 7" id="KW-0694">RNA-binding</keyword>
<comment type="similarity">
    <text evidence="7">Belongs to the RnpA family.</text>
</comment>
<comment type="function">
    <text evidence="1 7">RNaseP catalyzes the removal of the 5'-leader sequence from pre-tRNA to produce the mature 5'-terminus. It can also cleave other RNA substrates such as 4.5S RNA. The protein component plays an auxiliary but essential role in vivo by binding to the 5'-leader sequence and broadening the substrate specificity of the ribozyme.</text>
</comment>
<dbReference type="GO" id="GO:0001682">
    <property type="term" value="P:tRNA 5'-leader removal"/>
    <property type="evidence" value="ECO:0007669"/>
    <property type="project" value="UniProtKB-UniRule"/>
</dbReference>
<comment type="catalytic activity">
    <reaction evidence="7">
        <text>Endonucleolytic cleavage of RNA, removing 5'-extranucleotides from tRNA precursor.</text>
        <dbReference type="EC" id="3.1.26.5"/>
    </reaction>
</comment>
<dbReference type="GO" id="GO:0042781">
    <property type="term" value="F:3'-tRNA processing endoribonuclease activity"/>
    <property type="evidence" value="ECO:0007669"/>
    <property type="project" value="TreeGrafter"/>
</dbReference>
<gene>
    <name evidence="7" type="primary">rnpA</name>
    <name evidence="9" type="ORF">Ga0061068_10395</name>
</gene>
<dbReference type="SUPFAM" id="SSF54211">
    <property type="entry name" value="Ribosomal protein S5 domain 2-like"/>
    <property type="match status" value="1"/>
</dbReference>
<dbReference type="NCBIfam" id="TIGR00188">
    <property type="entry name" value="rnpA"/>
    <property type="match status" value="1"/>
</dbReference>
<dbReference type="GO" id="GO:0004526">
    <property type="term" value="F:ribonuclease P activity"/>
    <property type="evidence" value="ECO:0007669"/>
    <property type="project" value="UniProtKB-UniRule"/>
</dbReference>
<keyword evidence="3 7" id="KW-0540">Nuclease</keyword>
<evidence type="ECO:0000313" key="10">
    <source>
        <dbReference type="Proteomes" id="UP000182108"/>
    </source>
</evidence>
<dbReference type="InterPro" id="IPR014721">
    <property type="entry name" value="Ribsml_uS5_D2-typ_fold_subgr"/>
</dbReference>
<accession>A0A0K6ITC3</accession>
<evidence type="ECO:0000256" key="4">
    <source>
        <dbReference type="ARBA" id="ARBA00022759"/>
    </source>
</evidence>
<keyword evidence="10" id="KW-1185">Reference proteome</keyword>
<evidence type="ECO:0000256" key="8">
    <source>
        <dbReference type="NCBIfam" id="TIGR00188"/>
    </source>
</evidence>
<evidence type="ECO:0000256" key="5">
    <source>
        <dbReference type="ARBA" id="ARBA00022801"/>
    </source>
</evidence>
<dbReference type="Gene3D" id="3.30.230.10">
    <property type="match status" value="1"/>
</dbReference>
<evidence type="ECO:0000256" key="1">
    <source>
        <dbReference type="ARBA" id="ARBA00002663"/>
    </source>
</evidence>
<evidence type="ECO:0000313" key="9">
    <source>
        <dbReference type="EMBL" id="CUB06319.1"/>
    </source>
</evidence>
<dbReference type="InterPro" id="IPR000100">
    <property type="entry name" value="RNase_P"/>
</dbReference>
<protein>
    <recommendedName>
        <fullName evidence="7 8">Ribonuclease P protein component</fullName>
        <shortName evidence="7">RNase P protein</shortName>
        <shortName evidence="7">RNaseP protein</shortName>
        <ecNumber evidence="7 8">3.1.26.5</ecNumber>
    </recommendedName>
    <alternativeName>
        <fullName evidence="7">Protein C5</fullName>
    </alternativeName>
</protein>
<name>A0A0K6ITC3_9PROT</name>
<evidence type="ECO:0000256" key="2">
    <source>
        <dbReference type="ARBA" id="ARBA00022694"/>
    </source>
</evidence>
<dbReference type="HAMAP" id="MF_00227">
    <property type="entry name" value="RNase_P"/>
    <property type="match status" value="1"/>
</dbReference>